<comment type="similarity">
    <text evidence="1">Belongs to the ROK (NagC/XylR) family.</text>
</comment>
<gene>
    <name evidence="2" type="ORF">B0O44_101185</name>
</gene>
<keyword evidence="3" id="KW-1185">Reference proteome</keyword>
<dbReference type="SUPFAM" id="SSF53067">
    <property type="entry name" value="Actin-like ATPase domain"/>
    <property type="match status" value="1"/>
</dbReference>
<organism evidence="2 3">
    <name type="scientific">Pedobacter nutrimenti</name>
    <dbReference type="NCBI Taxonomy" id="1241337"/>
    <lineage>
        <taxon>Bacteria</taxon>
        <taxon>Pseudomonadati</taxon>
        <taxon>Bacteroidota</taxon>
        <taxon>Sphingobacteriia</taxon>
        <taxon>Sphingobacteriales</taxon>
        <taxon>Sphingobacteriaceae</taxon>
        <taxon>Pedobacter</taxon>
    </lineage>
</organism>
<keyword evidence="2" id="KW-0808">Transferase</keyword>
<dbReference type="InterPro" id="IPR043129">
    <property type="entry name" value="ATPase_NBD"/>
</dbReference>
<reference evidence="2 3" key="1">
    <citation type="submission" date="2018-06" db="EMBL/GenBank/DDBJ databases">
        <title>Genomic Encyclopedia of Archaeal and Bacterial Type Strains, Phase II (KMG-II): from individual species to whole genera.</title>
        <authorList>
            <person name="Goeker M."/>
        </authorList>
    </citation>
    <scope>NUCLEOTIDE SEQUENCE [LARGE SCALE GENOMIC DNA]</scope>
    <source>
        <strain evidence="2 3">DSM 27372</strain>
    </source>
</reference>
<keyword evidence="2" id="KW-0418">Kinase</keyword>
<proteinExistence type="inferred from homology"/>
<dbReference type="Gene3D" id="3.30.420.40">
    <property type="match status" value="2"/>
</dbReference>
<name>A0A318UK25_9SPHI</name>
<accession>A0A318UK25</accession>
<dbReference type="EMBL" id="QKLU01000001">
    <property type="protein sequence ID" value="PYF76714.1"/>
    <property type="molecule type" value="Genomic_DNA"/>
</dbReference>
<dbReference type="RefSeq" id="WP_110826825.1">
    <property type="nucleotide sequence ID" value="NZ_QKLU01000001.1"/>
</dbReference>
<protein>
    <submittedName>
        <fullName evidence="2">Polyphosphate glucokinase</fullName>
    </submittedName>
</protein>
<dbReference type="Proteomes" id="UP000248198">
    <property type="component" value="Unassembled WGS sequence"/>
</dbReference>
<evidence type="ECO:0000313" key="2">
    <source>
        <dbReference type="EMBL" id="PYF76714.1"/>
    </source>
</evidence>
<dbReference type="AlphaFoldDB" id="A0A318UK25"/>
<evidence type="ECO:0000313" key="3">
    <source>
        <dbReference type="Proteomes" id="UP000248198"/>
    </source>
</evidence>
<dbReference type="Pfam" id="PF00480">
    <property type="entry name" value="ROK"/>
    <property type="match status" value="1"/>
</dbReference>
<sequence length="252" mass="27619">MPNNEDKETKDILSVDIGGSNIKACLLSPQGDMLSEYTKLPTPAKASPEAVLVVIKQLAATMGPFGKISVGFPGYTRSGVVYTAPNLAKDKWDKIDFAQQISNALNKPVRLINDADQQGLGLVAGKGFEIVLTFGTGLGTALLFDGELLPHLELSHLPVSKTKDYDDYVGDRAIKKHGVKEWNERVLRVIDIYKTVFNYDTLYLGGGNAKELDIELEQNIKIVSNKEGIKGGAKLWKAAEKYHIKTLYPAKK</sequence>
<dbReference type="PANTHER" id="PTHR18964">
    <property type="entry name" value="ROK (REPRESSOR, ORF, KINASE) FAMILY"/>
    <property type="match status" value="1"/>
</dbReference>
<evidence type="ECO:0000256" key="1">
    <source>
        <dbReference type="ARBA" id="ARBA00006479"/>
    </source>
</evidence>
<dbReference type="PANTHER" id="PTHR18964:SF149">
    <property type="entry name" value="BIFUNCTIONAL UDP-N-ACETYLGLUCOSAMINE 2-EPIMERASE_N-ACETYLMANNOSAMINE KINASE"/>
    <property type="match status" value="1"/>
</dbReference>
<dbReference type="InterPro" id="IPR000600">
    <property type="entry name" value="ROK"/>
</dbReference>
<dbReference type="OrthoDB" id="849313at2"/>
<comment type="caution">
    <text evidence="2">The sequence shown here is derived from an EMBL/GenBank/DDBJ whole genome shotgun (WGS) entry which is preliminary data.</text>
</comment>
<dbReference type="GO" id="GO:0016301">
    <property type="term" value="F:kinase activity"/>
    <property type="evidence" value="ECO:0007669"/>
    <property type="project" value="UniProtKB-KW"/>
</dbReference>